<comment type="similarity">
    <text evidence="2 8">Belongs to the organo anion transporter (TC 2.A.60) family.</text>
</comment>
<keyword evidence="7" id="KW-1015">Disulfide bond</keyword>
<dbReference type="GO" id="GO:0015347">
    <property type="term" value="F:sodium-independent organic anion transmembrane transporter activity"/>
    <property type="evidence" value="ECO:0007669"/>
    <property type="project" value="TreeGrafter"/>
</dbReference>
<dbReference type="InterPro" id="IPR036058">
    <property type="entry name" value="Kazal_dom_sf"/>
</dbReference>
<gene>
    <name evidence="12" type="ORF">ElyMa_000337000</name>
</gene>
<feature type="domain" description="Major facilitator superfamily (MFS) profile" evidence="10">
    <location>
        <begin position="1"/>
        <end position="585"/>
    </location>
</feature>
<dbReference type="PROSITE" id="PS51465">
    <property type="entry name" value="KAZAL_2"/>
    <property type="match status" value="1"/>
</dbReference>
<organism evidence="12 13">
    <name type="scientific">Elysia marginata</name>
    <dbReference type="NCBI Taxonomy" id="1093978"/>
    <lineage>
        <taxon>Eukaryota</taxon>
        <taxon>Metazoa</taxon>
        <taxon>Spiralia</taxon>
        <taxon>Lophotrochozoa</taxon>
        <taxon>Mollusca</taxon>
        <taxon>Gastropoda</taxon>
        <taxon>Heterobranchia</taxon>
        <taxon>Euthyneura</taxon>
        <taxon>Panpulmonata</taxon>
        <taxon>Sacoglossa</taxon>
        <taxon>Placobranchoidea</taxon>
        <taxon>Plakobranchidae</taxon>
        <taxon>Elysia</taxon>
    </lineage>
</organism>
<keyword evidence="5 8" id="KW-1133">Transmembrane helix</keyword>
<keyword evidence="8" id="KW-0406">Ion transport</keyword>
<feature type="transmembrane region" description="Helical" evidence="8">
    <location>
        <begin position="209"/>
        <end position="232"/>
    </location>
</feature>
<dbReference type="CDD" id="cd17336">
    <property type="entry name" value="MFS_SLCO_OATP"/>
    <property type="match status" value="1"/>
</dbReference>
<evidence type="ECO:0000256" key="3">
    <source>
        <dbReference type="ARBA" id="ARBA00022475"/>
    </source>
</evidence>
<comment type="caution">
    <text evidence="8">Lacks conserved residue(s) required for the propagation of feature annotation.</text>
</comment>
<feature type="transmembrane region" description="Helical" evidence="8">
    <location>
        <begin position="123"/>
        <end position="142"/>
    </location>
</feature>
<feature type="transmembrane region" description="Helical" evidence="8">
    <location>
        <begin position="15"/>
        <end position="34"/>
    </location>
</feature>
<dbReference type="PROSITE" id="PS50850">
    <property type="entry name" value="MFS"/>
    <property type="match status" value="1"/>
</dbReference>
<evidence type="ECO:0000259" key="11">
    <source>
        <dbReference type="PROSITE" id="PS51465"/>
    </source>
</evidence>
<evidence type="ECO:0000256" key="2">
    <source>
        <dbReference type="ARBA" id="ARBA00009657"/>
    </source>
</evidence>
<dbReference type="EMBL" id="BMAT01000670">
    <property type="protein sequence ID" value="GFR70784.1"/>
    <property type="molecule type" value="Genomic_DNA"/>
</dbReference>
<feature type="transmembrane region" description="Helical" evidence="8">
    <location>
        <begin position="281"/>
        <end position="302"/>
    </location>
</feature>
<evidence type="ECO:0000256" key="1">
    <source>
        <dbReference type="ARBA" id="ARBA00004651"/>
    </source>
</evidence>
<dbReference type="SUPFAM" id="SSF100895">
    <property type="entry name" value="Kazal-type serine protease inhibitors"/>
    <property type="match status" value="1"/>
</dbReference>
<proteinExistence type="inferred from homology"/>
<evidence type="ECO:0000256" key="5">
    <source>
        <dbReference type="ARBA" id="ARBA00022989"/>
    </source>
</evidence>
<dbReference type="PANTHER" id="PTHR11388:SF142">
    <property type="entry name" value="SOLUTE CARRIER ORGANIC ANION TRANSPORTER FAMILY MEMBER 5A1"/>
    <property type="match status" value="1"/>
</dbReference>
<dbReference type="InterPro" id="IPR002350">
    <property type="entry name" value="Kazal_dom"/>
</dbReference>
<evidence type="ECO:0000256" key="9">
    <source>
        <dbReference type="SAM" id="MobiDB-lite"/>
    </source>
</evidence>
<evidence type="ECO:0000256" key="8">
    <source>
        <dbReference type="RuleBase" id="RU362056"/>
    </source>
</evidence>
<keyword evidence="6 8" id="KW-0472">Membrane</keyword>
<dbReference type="InterPro" id="IPR036259">
    <property type="entry name" value="MFS_trans_sf"/>
</dbReference>
<accession>A0AAV4FBX6</accession>
<evidence type="ECO:0000313" key="12">
    <source>
        <dbReference type="EMBL" id="GFR70784.1"/>
    </source>
</evidence>
<dbReference type="Gene3D" id="1.20.1250.20">
    <property type="entry name" value="MFS general substrate transporter like domains"/>
    <property type="match status" value="1"/>
</dbReference>
<feature type="transmembrane region" description="Helical" evidence="8">
    <location>
        <begin position="46"/>
        <end position="67"/>
    </location>
</feature>
<dbReference type="Pfam" id="PF03137">
    <property type="entry name" value="OATP"/>
    <property type="match status" value="1"/>
</dbReference>
<evidence type="ECO:0000256" key="7">
    <source>
        <dbReference type="ARBA" id="ARBA00023157"/>
    </source>
</evidence>
<keyword evidence="13" id="KW-1185">Reference proteome</keyword>
<reference evidence="12 13" key="1">
    <citation type="journal article" date="2021" name="Elife">
        <title>Chloroplast acquisition without the gene transfer in kleptoplastic sea slugs, Plakobranchus ocellatus.</title>
        <authorList>
            <person name="Maeda T."/>
            <person name="Takahashi S."/>
            <person name="Yoshida T."/>
            <person name="Shimamura S."/>
            <person name="Takaki Y."/>
            <person name="Nagai Y."/>
            <person name="Toyoda A."/>
            <person name="Suzuki Y."/>
            <person name="Arimoto A."/>
            <person name="Ishii H."/>
            <person name="Satoh N."/>
            <person name="Nishiyama T."/>
            <person name="Hasebe M."/>
            <person name="Maruyama T."/>
            <person name="Minagawa J."/>
            <person name="Obokata J."/>
            <person name="Shigenobu S."/>
        </authorList>
    </citation>
    <scope>NUCLEOTIDE SEQUENCE [LARGE SCALE GENOMIC DNA]</scope>
</reference>
<feature type="compositionally biased region" description="Basic and acidic residues" evidence="9">
    <location>
        <begin position="620"/>
        <end position="630"/>
    </location>
</feature>
<evidence type="ECO:0000256" key="4">
    <source>
        <dbReference type="ARBA" id="ARBA00022692"/>
    </source>
</evidence>
<dbReference type="Pfam" id="PF07648">
    <property type="entry name" value="Kazal_2"/>
    <property type="match status" value="1"/>
</dbReference>
<dbReference type="GO" id="GO:0016323">
    <property type="term" value="C:basolateral plasma membrane"/>
    <property type="evidence" value="ECO:0007669"/>
    <property type="project" value="TreeGrafter"/>
</dbReference>
<dbReference type="PROSITE" id="PS51257">
    <property type="entry name" value="PROKAR_LIPOPROTEIN"/>
    <property type="match status" value="1"/>
</dbReference>
<sequence length="630" mass="68690">MITTLEKYFNFSSSVSGFLMSCNDVGYLMTTLFMSYYSRRVHIPRALSLSTFIFGVSGILCVLAFAFTKDEHAILTKFQSHSGNSSSVEEAHNSIAQLCVNVTSAYNISSRVDLTDAVAMSDVWKWLALSILAFGMFIQGIAKSPRHPFLGTFVDDNVPKTMTTKYIGLIGGFGIFGPATAFILGGFFSRIYVTLEDPGITTRDPRWVGAWWLGFLVFGGAAVVAALPLACFPRRLKGRRNIKGAEPKEKGGARDEEKTTKIANELKGFFKSARRLLTNPVYTLVVLATSFALTGISGYMAFAAKYLETQFTVPVFKANMTLGSLNVAAAALGTVIGGLLTSKFKLSPRACLKFNLSSTTVSSLVMALSFILGCDQPYIHTVSDNLVANGGGLSMPVCATDCNCDTQNFFPVCGADNRNYFSPCHAGCTIVQDSNVFVNCSCVFSSTDGLGSVQLTPSSNQTATAGLCVPDCNNFYPYVACMFLMAFFATLTIMPNFVIYVRSVSEADKPLAIGFMAFAATVLGWLPGPMIFGFLVDSCCEIWNSAGACSLYNLPKFRFRYHFLILALRLVSMTLFVAVFLIVTCSRTFEFQSHTDEERDEDESAATERKEDNGTISQSKPDEQKKDIEA</sequence>
<dbReference type="PANTHER" id="PTHR11388">
    <property type="entry name" value="ORGANIC ANION TRANSPORTER"/>
    <property type="match status" value="1"/>
</dbReference>
<evidence type="ECO:0000313" key="13">
    <source>
        <dbReference type="Proteomes" id="UP000762676"/>
    </source>
</evidence>
<dbReference type="Proteomes" id="UP000762676">
    <property type="component" value="Unassembled WGS sequence"/>
</dbReference>
<evidence type="ECO:0000256" key="6">
    <source>
        <dbReference type="ARBA" id="ARBA00023136"/>
    </source>
</evidence>
<comment type="caution">
    <text evidence="12">The sequence shown here is derived from an EMBL/GenBank/DDBJ whole genome shotgun (WGS) entry which is preliminary data.</text>
</comment>
<feature type="transmembrane region" description="Helical" evidence="8">
    <location>
        <begin position="511"/>
        <end position="528"/>
    </location>
</feature>
<dbReference type="AlphaFoldDB" id="A0AAV4FBX6"/>
<feature type="transmembrane region" description="Helical" evidence="8">
    <location>
        <begin position="354"/>
        <end position="373"/>
    </location>
</feature>
<keyword evidence="4 8" id="KW-0812">Transmembrane</keyword>
<keyword evidence="8" id="KW-0813">Transport</keyword>
<dbReference type="GO" id="GO:0006811">
    <property type="term" value="P:monoatomic ion transport"/>
    <property type="evidence" value="ECO:0007669"/>
    <property type="project" value="UniProtKB-KW"/>
</dbReference>
<feature type="transmembrane region" description="Helical" evidence="8">
    <location>
        <begin position="561"/>
        <end position="583"/>
    </location>
</feature>
<evidence type="ECO:0000259" key="10">
    <source>
        <dbReference type="PROSITE" id="PS50850"/>
    </source>
</evidence>
<comment type="subcellular location">
    <subcellularLocation>
        <location evidence="1 8">Cell membrane</location>
        <topology evidence="1 8">Multi-pass membrane protein</topology>
    </subcellularLocation>
</comment>
<dbReference type="SUPFAM" id="SSF103473">
    <property type="entry name" value="MFS general substrate transporter"/>
    <property type="match status" value="2"/>
</dbReference>
<dbReference type="InterPro" id="IPR020846">
    <property type="entry name" value="MFS_dom"/>
</dbReference>
<protein>
    <recommendedName>
        <fullName evidence="8">Solute carrier organic anion transporter family member</fullName>
    </recommendedName>
</protein>
<name>A0AAV4FBX6_9GAST</name>
<feature type="transmembrane region" description="Helical" evidence="8">
    <location>
        <begin position="475"/>
        <end position="499"/>
    </location>
</feature>
<dbReference type="NCBIfam" id="TIGR00805">
    <property type="entry name" value="oat"/>
    <property type="match status" value="1"/>
</dbReference>
<feature type="region of interest" description="Disordered" evidence="9">
    <location>
        <begin position="593"/>
        <end position="630"/>
    </location>
</feature>
<dbReference type="InterPro" id="IPR004156">
    <property type="entry name" value="OATP"/>
</dbReference>
<feature type="transmembrane region" description="Helical" evidence="8">
    <location>
        <begin position="166"/>
        <end position="189"/>
    </location>
</feature>
<feature type="domain" description="Kazal-like" evidence="11">
    <location>
        <begin position="392"/>
        <end position="444"/>
    </location>
</feature>
<keyword evidence="3" id="KW-1003">Cell membrane</keyword>
<feature type="transmembrane region" description="Helical" evidence="8">
    <location>
        <begin position="322"/>
        <end position="342"/>
    </location>
</feature>
<dbReference type="GO" id="GO:0043252">
    <property type="term" value="P:sodium-independent organic anion transport"/>
    <property type="evidence" value="ECO:0007669"/>
    <property type="project" value="TreeGrafter"/>
</dbReference>